<comment type="caution">
    <text evidence="4">The sequence shown here is derived from an EMBL/GenBank/DDBJ whole genome shotgun (WGS) entry which is preliminary data.</text>
</comment>
<dbReference type="InterPro" id="IPR001138">
    <property type="entry name" value="Zn2Cys6_DnaBD"/>
</dbReference>
<dbReference type="Proteomes" id="UP001142393">
    <property type="component" value="Unassembled WGS sequence"/>
</dbReference>
<keyword evidence="2" id="KW-1133">Transmembrane helix</keyword>
<keyword evidence="2" id="KW-0812">Transmembrane</keyword>
<protein>
    <recommendedName>
        <fullName evidence="3">Zn(2)-C6 fungal-type domain-containing protein</fullName>
    </recommendedName>
</protein>
<dbReference type="CDD" id="cd00067">
    <property type="entry name" value="GAL4"/>
    <property type="match status" value="1"/>
</dbReference>
<dbReference type="GO" id="GO:0008270">
    <property type="term" value="F:zinc ion binding"/>
    <property type="evidence" value="ECO:0007669"/>
    <property type="project" value="InterPro"/>
</dbReference>
<feature type="region of interest" description="Disordered" evidence="1">
    <location>
        <begin position="66"/>
        <end position="86"/>
    </location>
</feature>
<accession>A0AA38USL6</accession>
<accession>A0A9W8TY43</accession>
<dbReference type="PROSITE" id="PS00463">
    <property type="entry name" value="ZN2_CY6_FUNGAL_1"/>
    <property type="match status" value="1"/>
</dbReference>
<reference evidence="4 6" key="3">
    <citation type="journal article" date="2023" name="Proc. Natl. Acad. Sci. U.S.A.">
        <title>A global phylogenomic analysis of the shiitake genus Lentinula.</title>
        <authorList>
            <person name="Sierra-Patev S."/>
            <person name="Min B."/>
            <person name="Naranjo-Ortiz M."/>
            <person name="Looney B."/>
            <person name="Konkel Z."/>
            <person name="Slot J.C."/>
            <person name="Sakamoto Y."/>
            <person name="Steenwyk J.L."/>
            <person name="Rokas A."/>
            <person name="Carro J."/>
            <person name="Camarero S."/>
            <person name="Ferreira P."/>
            <person name="Molpeceres G."/>
            <person name="Ruiz-Duenas F.J."/>
            <person name="Serrano A."/>
            <person name="Henrissat B."/>
            <person name="Drula E."/>
            <person name="Hughes K.W."/>
            <person name="Mata J.L."/>
            <person name="Ishikawa N.K."/>
            <person name="Vargas-Isla R."/>
            <person name="Ushijima S."/>
            <person name="Smith C.A."/>
            <person name="Donoghue J."/>
            <person name="Ahrendt S."/>
            <person name="Andreopoulos W."/>
            <person name="He G."/>
            <person name="LaButti K."/>
            <person name="Lipzen A."/>
            <person name="Ng V."/>
            <person name="Riley R."/>
            <person name="Sandor L."/>
            <person name="Barry K."/>
            <person name="Martinez A.T."/>
            <person name="Xiao Y."/>
            <person name="Gibbons J.G."/>
            <person name="Terashima K."/>
            <person name="Grigoriev I.V."/>
            <person name="Hibbett D."/>
        </authorList>
    </citation>
    <scope>NUCLEOTIDE SEQUENCE [LARGE SCALE GENOMIC DNA]</scope>
    <source>
        <strain evidence="4 6">TFB7810</strain>
    </source>
</reference>
<name>A0A9W8TY43_9AGAR</name>
<dbReference type="InterPro" id="IPR036864">
    <property type="entry name" value="Zn2-C6_fun-type_DNA-bd_sf"/>
</dbReference>
<evidence type="ECO:0000313" key="6">
    <source>
        <dbReference type="Proteomes" id="UP001142393"/>
    </source>
</evidence>
<dbReference type="SUPFAM" id="SSF57701">
    <property type="entry name" value="Zn2/Cys6 DNA-binding domain"/>
    <property type="match status" value="1"/>
</dbReference>
<dbReference type="Proteomes" id="UP001163850">
    <property type="component" value="Unassembled WGS sequence"/>
</dbReference>
<dbReference type="Gene3D" id="4.10.240.10">
    <property type="entry name" value="Zn(2)-C6 fungal-type DNA-binding domain"/>
    <property type="match status" value="1"/>
</dbReference>
<organism evidence="4 6">
    <name type="scientific">Lentinula detonsa</name>
    <dbReference type="NCBI Taxonomy" id="2804962"/>
    <lineage>
        <taxon>Eukaryota</taxon>
        <taxon>Fungi</taxon>
        <taxon>Dikarya</taxon>
        <taxon>Basidiomycota</taxon>
        <taxon>Agaricomycotina</taxon>
        <taxon>Agaricomycetes</taxon>
        <taxon>Agaricomycetidae</taxon>
        <taxon>Agaricales</taxon>
        <taxon>Marasmiineae</taxon>
        <taxon>Omphalotaceae</taxon>
        <taxon>Lentinula</taxon>
    </lineage>
</organism>
<feature type="compositionally biased region" description="Low complexity" evidence="1">
    <location>
        <begin position="72"/>
        <end position="82"/>
    </location>
</feature>
<evidence type="ECO:0000256" key="1">
    <source>
        <dbReference type="SAM" id="MobiDB-lite"/>
    </source>
</evidence>
<evidence type="ECO:0000313" key="4">
    <source>
        <dbReference type="EMBL" id="KAJ3745094.1"/>
    </source>
</evidence>
<keyword evidence="6" id="KW-1185">Reference proteome</keyword>
<reference evidence="4" key="2">
    <citation type="submission" date="2022-08" db="EMBL/GenBank/DDBJ databases">
        <authorList>
            <consortium name="DOE Joint Genome Institute"/>
            <person name="Min B."/>
            <person name="Sierra-Patev S."/>
            <person name="Naranjo-Ortiz M."/>
            <person name="Looney B."/>
            <person name="Konkel Z."/>
            <person name="Slot J.C."/>
            <person name="Sakamoto Y."/>
            <person name="Steenwyk J.L."/>
            <person name="Rokas A."/>
            <person name="Carro J."/>
            <person name="Camarero S."/>
            <person name="Ferreira P."/>
            <person name="Molpeceres G."/>
            <person name="Ruiz-duenas F.J."/>
            <person name="Serrano A."/>
            <person name="Henrissat B."/>
            <person name="Drula E."/>
            <person name="Hughes K.W."/>
            <person name="Mata J.L."/>
            <person name="Ishikawa N.K."/>
            <person name="Vargas-Isla R."/>
            <person name="Ushijima S."/>
            <person name="Smith C.A."/>
            <person name="Ahrendt S."/>
            <person name="Andreopoulos W."/>
            <person name="He G."/>
            <person name="LaButti K."/>
            <person name="Lipzen A."/>
            <person name="Ng V."/>
            <person name="Riley R."/>
            <person name="Sandor L."/>
            <person name="Barry K."/>
            <person name="Martinez A.T."/>
            <person name="Xiao Y."/>
            <person name="Gibbons J.G."/>
            <person name="Terashima K."/>
            <person name="Hibbett D.S."/>
            <person name="Grigoriev I.V."/>
        </authorList>
    </citation>
    <scope>NUCLEOTIDE SEQUENCE</scope>
    <source>
        <strain evidence="4">TFB7810</strain>
    </source>
</reference>
<feature type="transmembrane region" description="Helical" evidence="2">
    <location>
        <begin position="436"/>
        <end position="460"/>
    </location>
</feature>
<feature type="domain" description="Zn(2)-C6 fungal-type" evidence="3">
    <location>
        <begin position="16"/>
        <end position="45"/>
    </location>
</feature>
<dbReference type="AlphaFoldDB" id="A0A9W8TY43"/>
<sequence>MSTASSISGKRKKPPACDYCKLHRVLCHPQLNGPCPRCAEKGVNCQTTPVIRRKRRTKAELVQFATKKEVDTSSPSTSSLPTNIGPLHHPPSSIPFQFHGELSTMVTIQPVPDFLDEPSPVSPTIQMPTEVIKELMQMLRNAPYDMHPIITNPMIPLSRLRKSLQLHLWDLHSLSPQDRVLAHCLLTFIALHSKNPFIIGLGELSTEESQRFTSSYPLKTPVVPDLRQFGFRRESVVRRLWAEALWLANQVGIATNTSKENAASCWILGHLRYVILGKGASAFSAACVYHMRALAEEGQLPTIESELLKLRGHMIGDVVPALMAGKSIPLTLNDEFLIVPLKPESLEQLISTFTTQTCSTSEVFLSIHTFAHNIALLARETVENLTGAYARSQLLDECFLIKHFASLDLFHSFLNAVLQQISWHLNSSRSSPQKMFYLRACSYGFVVSWGSLVLVLFELLRDRSMYNTARMNNADSSEISSHRLSMHLHHARKLASSTAVEISETMRDIPSIMRLLPPSDLVRWARFLLVEENIVDITRTQCLQALECFRDALKLVGFSYADRSGVVDIIDEHLASYVADNMLTLLGQQNSGWMHDYASTRLDWLETGL</sequence>
<proteinExistence type="predicted"/>
<dbReference type="EMBL" id="JANVFU010000006">
    <property type="protein sequence ID" value="KAJ3745094.1"/>
    <property type="molecule type" value="Genomic_DNA"/>
</dbReference>
<evidence type="ECO:0000256" key="2">
    <source>
        <dbReference type="SAM" id="Phobius"/>
    </source>
</evidence>
<gene>
    <name evidence="4" type="ORF">DFH05DRAFT_1118704</name>
    <name evidence="5" type="ORF">F5890DRAFT_1528575</name>
</gene>
<evidence type="ECO:0000313" key="5">
    <source>
        <dbReference type="EMBL" id="KAJ3982662.1"/>
    </source>
</evidence>
<evidence type="ECO:0000259" key="3">
    <source>
        <dbReference type="PROSITE" id="PS00463"/>
    </source>
</evidence>
<reference evidence="5" key="1">
    <citation type="submission" date="2022-08" db="EMBL/GenBank/DDBJ databases">
        <authorList>
            <consortium name="DOE Joint Genome Institute"/>
            <person name="Min B."/>
            <person name="Riley R."/>
            <person name="Sierra-Patev S."/>
            <person name="Naranjo-Ortiz M."/>
            <person name="Looney B."/>
            <person name="Konkel Z."/>
            <person name="Slot J.C."/>
            <person name="Sakamoto Y."/>
            <person name="Steenwyk J.L."/>
            <person name="Rokas A."/>
            <person name="Carro J."/>
            <person name="Camarero S."/>
            <person name="Ferreira P."/>
            <person name="Molpeceres G."/>
            <person name="Ruiz-Duenas F.J."/>
            <person name="Serrano A."/>
            <person name="Henrissat B."/>
            <person name="Drula E."/>
            <person name="Hughes K.W."/>
            <person name="Mata J.L."/>
            <person name="Ishikawa N.K."/>
            <person name="Vargas-Isla R."/>
            <person name="Ushijima S."/>
            <person name="Smith C.A."/>
            <person name="Ahrendt S."/>
            <person name="Andreopoulos W."/>
            <person name="He G."/>
            <person name="Labutti K."/>
            <person name="Lipzen A."/>
            <person name="Ng V."/>
            <person name="Sandor L."/>
            <person name="Barry K."/>
            <person name="Martinez A.T."/>
            <person name="Xiao Y."/>
            <person name="Gibbons J.G."/>
            <person name="Terashima K."/>
            <person name="Hibbett D.S."/>
            <person name="Grigoriev I.V."/>
        </authorList>
    </citation>
    <scope>NUCLEOTIDE SEQUENCE</scope>
    <source>
        <strain evidence="5">TFB7829</strain>
    </source>
</reference>
<dbReference type="EMBL" id="MU802053">
    <property type="protein sequence ID" value="KAJ3982662.1"/>
    <property type="molecule type" value="Genomic_DNA"/>
</dbReference>
<dbReference type="GO" id="GO:0000981">
    <property type="term" value="F:DNA-binding transcription factor activity, RNA polymerase II-specific"/>
    <property type="evidence" value="ECO:0007669"/>
    <property type="project" value="InterPro"/>
</dbReference>
<keyword evidence="2" id="KW-0472">Membrane</keyword>